<evidence type="ECO:0000259" key="12">
    <source>
        <dbReference type="Pfam" id="PF02687"/>
    </source>
</evidence>
<keyword evidence="6" id="KW-1003">Cell membrane</keyword>
<dbReference type="AlphaFoldDB" id="T0RW06"/>
<keyword evidence="5" id="KW-0813">Transport</keyword>
<evidence type="ECO:0000256" key="7">
    <source>
        <dbReference type="ARBA" id="ARBA00022692"/>
    </source>
</evidence>
<sequence length="368" mass="40295">MLLKAKNRKEFYVLALREIRYNKARYTLIGAIIFLIAYVVFILSGLSVGLANQFKQSVIDWNAEKIILSTSSNNIISASQISSSDLEKIKVENGSELSLFSTSMRKTNSERSNITVMALPSDSNIMPKVFDGKKFADNSLDIIISKKLANQGYKIGQEVSIGNNNIKLKIVGISKASSYSASPTVYTSFSALNQIKYGKNSKTPFSVNALVVKSGKIDINSAISNQYKVISIPELINDIPGYSAQNMTLSAMIYFLLLIVLLIIGVFMYVITLQKVPIFGIMKAQGISNTTIMNSLLGQTFILSLLGVLVAFVASYGTSFILPEAMPFEVSITNWLLYSLILIIVSIIGSLFSIITIRKIDPTKAIGG</sequence>
<comment type="caution">
    <text evidence="13">The sequence shown here is derived from an EMBL/GenBank/DDBJ whole genome shotgun (WGS) entry which is preliminary data.</text>
</comment>
<organism evidence="13 14">
    <name type="scientific">Lactococcus cremoris subsp. cremoris TIFN6</name>
    <dbReference type="NCBI Taxonomy" id="1234876"/>
    <lineage>
        <taxon>Bacteria</taxon>
        <taxon>Bacillati</taxon>
        <taxon>Bacillota</taxon>
        <taxon>Bacilli</taxon>
        <taxon>Lactobacillales</taxon>
        <taxon>Streptococcaceae</taxon>
        <taxon>Lactococcus</taxon>
        <taxon>Lactococcus cremoris subsp. cremoris</taxon>
    </lineage>
</organism>
<evidence type="ECO:0000313" key="13">
    <source>
        <dbReference type="EMBL" id="EQC53625.1"/>
    </source>
</evidence>
<keyword evidence="8 11" id="KW-1133">Transmembrane helix</keyword>
<evidence type="ECO:0000256" key="4">
    <source>
        <dbReference type="ARBA" id="ARBA00016962"/>
    </source>
</evidence>
<comment type="subcellular location">
    <subcellularLocation>
        <location evidence="1">Cell membrane</location>
        <topology evidence="1">Multi-pass membrane protein</topology>
    </subcellularLocation>
</comment>
<evidence type="ECO:0000256" key="5">
    <source>
        <dbReference type="ARBA" id="ARBA00022448"/>
    </source>
</evidence>
<feature type="transmembrane region" description="Helical" evidence="11">
    <location>
        <begin position="292"/>
        <end position="315"/>
    </location>
</feature>
<dbReference type="PANTHER" id="PTHR43738:SF1">
    <property type="entry name" value="HEMIN TRANSPORT SYSTEM PERMEASE PROTEIN HRTB-RELATED"/>
    <property type="match status" value="1"/>
</dbReference>
<comment type="similarity">
    <text evidence="2">Belongs to the ABC-4 integral membrane protein family. HrtB subfamily.</text>
</comment>
<evidence type="ECO:0000256" key="2">
    <source>
        <dbReference type="ARBA" id="ARBA00008697"/>
    </source>
</evidence>
<dbReference type="EMBL" id="ATBB01000725">
    <property type="protein sequence ID" value="EQC53625.1"/>
    <property type="molecule type" value="Genomic_DNA"/>
</dbReference>
<feature type="transmembrane region" description="Helical" evidence="11">
    <location>
        <begin position="26"/>
        <end position="50"/>
    </location>
</feature>
<evidence type="ECO:0000256" key="9">
    <source>
        <dbReference type="ARBA" id="ARBA00023136"/>
    </source>
</evidence>
<evidence type="ECO:0000256" key="11">
    <source>
        <dbReference type="SAM" id="Phobius"/>
    </source>
</evidence>
<keyword evidence="7 11" id="KW-0812">Transmembrane</keyword>
<feature type="transmembrane region" description="Helical" evidence="11">
    <location>
        <begin position="335"/>
        <end position="357"/>
    </location>
</feature>
<reference evidence="13 14" key="1">
    <citation type="journal article" date="2013" name="ISME J.">
        <title>Multifactorial diversity sustains microbial community stability.</title>
        <authorList>
            <person name="Erkus O."/>
            <person name="de Jager V.C."/>
            <person name="Spus M."/>
            <person name="van Alen-Boerrigter I.J."/>
            <person name="van Rijswijck I.M."/>
            <person name="Hazelwood L."/>
            <person name="Janssen P.W."/>
            <person name="van Hijum S.A."/>
            <person name="Kleerebezem M."/>
            <person name="Smid E.J."/>
        </authorList>
    </citation>
    <scope>NUCLEOTIDE SEQUENCE [LARGE SCALE GENOMIC DNA]</scope>
    <source>
        <strain evidence="13 14">TIFN6</strain>
    </source>
</reference>
<feature type="domain" description="ABC3 transporter permease C-terminal" evidence="12">
    <location>
        <begin position="251"/>
        <end position="362"/>
    </location>
</feature>
<evidence type="ECO:0000256" key="10">
    <source>
        <dbReference type="ARBA" id="ARBA00024973"/>
    </source>
</evidence>
<evidence type="ECO:0000256" key="3">
    <source>
        <dbReference type="ARBA" id="ARBA00011131"/>
    </source>
</evidence>
<accession>T0RW06</accession>
<keyword evidence="9 11" id="KW-0472">Membrane</keyword>
<name>T0RW06_LACLC</name>
<comment type="function">
    <text evidence="10">Part of the ABC transporter complex hrt involved in hemin import. Responsible for the translocation of the substrate across the membrane.</text>
</comment>
<gene>
    <name evidence="13" type="ORF">LLT6_08410</name>
</gene>
<evidence type="ECO:0000256" key="1">
    <source>
        <dbReference type="ARBA" id="ARBA00004651"/>
    </source>
</evidence>
<feature type="transmembrane region" description="Helical" evidence="11">
    <location>
        <begin position="251"/>
        <end position="271"/>
    </location>
</feature>
<evidence type="ECO:0000313" key="14">
    <source>
        <dbReference type="Proteomes" id="UP000015854"/>
    </source>
</evidence>
<dbReference type="Proteomes" id="UP000015854">
    <property type="component" value="Unassembled WGS sequence"/>
</dbReference>
<dbReference type="Pfam" id="PF02687">
    <property type="entry name" value="FtsX"/>
    <property type="match status" value="1"/>
</dbReference>
<protein>
    <recommendedName>
        <fullName evidence="4">Putative hemin transport system permease protein HrtB</fullName>
    </recommendedName>
</protein>
<dbReference type="GO" id="GO:0005886">
    <property type="term" value="C:plasma membrane"/>
    <property type="evidence" value="ECO:0007669"/>
    <property type="project" value="UniProtKB-SubCell"/>
</dbReference>
<comment type="subunit">
    <text evidence="3">The complex is composed of two ATP-binding proteins (HrtA), two transmembrane proteins (HrtB) and a solute-binding protein.</text>
</comment>
<proteinExistence type="inferred from homology"/>
<evidence type="ECO:0000256" key="8">
    <source>
        <dbReference type="ARBA" id="ARBA00022989"/>
    </source>
</evidence>
<evidence type="ECO:0000256" key="6">
    <source>
        <dbReference type="ARBA" id="ARBA00022475"/>
    </source>
</evidence>
<dbReference type="PATRIC" id="fig|1234876.3.peg.3095"/>
<dbReference type="InterPro" id="IPR003838">
    <property type="entry name" value="ABC3_permease_C"/>
</dbReference>
<dbReference type="PANTHER" id="PTHR43738">
    <property type="entry name" value="ABC TRANSPORTER, MEMBRANE PROTEIN"/>
    <property type="match status" value="1"/>
</dbReference>
<dbReference type="InterPro" id="IPR051125">
    <property type="entry name" value="ABC-4/HrtB_transporter"/>
</dbReference>